<evidence type="ECO:0000256" key="1">
    <source>
        <dbReference type="SAM" id="Coils"/>
    </source>
</evidence>
<dbReference type="Gene3D" id="3.30.70.1820">
    <property type="entry name" value="L1 transposable element, RRM domain"/>
    <property type="match status" value="1"/>
</dbReference>
<dbReference type="InParanoid" id="A0A5N4AY65"/>
<comment type="caution">
    <text evidence="3">The sequence shown here is derived from an EMBL/GenBank/DDBJ whole genome shotgun (WGS) entry which is preliminary data.</text>
</comment>
<dbReference type="PANTHER" id="PTHR11505">
    <property type="entry name" value="L1 TRANSPOSABLE ELEMENT-RELATED"/>
    <property type="match status" value="1"/>
</dbReference>
<proteinExistence type="predicted"/>
<feature type="compositionally biased region" description="Low complexity" evidence="2">
    <location>
        <begin position="12"/>
        <end position="23"/>
    </location>
</feature>
<accession>A0A5N4AY65</accession>
<gene>
    <name evidence="3" type="ORF">PPYR_04488</name>
</gene>
<organism evidence="3 4">
    <name type="scientific">Photinus pyralis</name>
    <name type="common">Common eastern firefly</name>
    <name type="synonym">Lampyris pyralis</name>
    <dbReference type="NCBI Taxonomy" id="7054"/>
    <lineage>
        <taxon>Eukaryota</taxon>
        <taxon>Metazoa</taxon>
        <taxon>Ecdysozoa</taxon>
        <taxon>Arthropoda</taxon>
        <taxon>Hexapoda</taxon>
        <taxon>Insecta</taxon>
        <taxon>Pterygota</taxon>
        <taxon>Neoptera</taxon>
        <taxon>Endopterygota</taxon>
        <taxon>Coleoptera</taxon>
        <taxon>Polyphaga</taxon>
        <taxon>Elateriformia</taxon>
        <taxon>Elateroidea</taxon>
        <taxon>Lampyridae</taxon>
        <taxon>Lampyrinae</taxon>
        <taxon>Photinus</taxon>
    </lineage>
</organism>
<reference evidence="3 4" key="1">
    <citation type="journal article" date="2018" name="Elife">
        <title>Firefly genomes illuminate parallel origins of bioluminescence in beetles.</title>
        <authorList>
            <person name="Fallon T.R."/>
            <person name="Lower S.E."/>
            <person name="Chang C.H."/>
            <person name="Bessho-Uehara M."/>
            <person name="Martin G.J."/>
            <person name="Bewick A.J."/>
            <person name="Behringer M."/>
            <person name="Debat H.J."/>
            <person name="Wong I."/>
            <person name="Day J.C."/>
            <person name="Suvorov A."/>
            <person name="Silva C.J."/>
            <person name="Stanger-Hall K.F."/>
            <person name="Hall D.W."/>
            <person name="Schmitz R.J."/>
            <person name="Nelson D.R."/>
            <person name="Lewis S.M."/>
            <person name="Shigenobu S."/>
            <person name="Bybee S.M."/>
            <person name="Larracuente A.M."/>
            <person name="Oba Y."/>
            <person name="Weng J.K."/>
        </authorList>
    </citation>
    <scope>NUCLEOTIDE SEQUENCE [LARGE SCALE GENOMIC DNA]</scope>
    <source>
        <strain evidence="3">1611_PpyrPB1</strain>
        <tissue evidence="3">Whole body</tissue>
    </source>
</reference>
<evidence type="ECO:0000313" key="4">
    <source>
        <dbReference type="Proteomes" id="UP000327044"/>
    </source>
</evidence>
<dbReference type="Proteomes" id="UP000327044">
    <property type="component" value="Unassembled WGS sequence"/>
</dbReference>
<evidence type="ECO:0000256" key="2">
    <source>
        <dbReference type="SAM" id="MobiDB-lite"/>
    </source>
</evidence>
<evidence type="ECO:0000313" key="3">
    <source>
        <dbReference type="EMBL" id="KAB0802302.1"/>
    </source>
</evidence>
<dbReference type="InterPro" id="IPR004244">
    <property type="entry name" value="Transposase_22"/>
</dbReference>
<protein>
    <submittedName>
        <fullName evidence="3">Uncharacterized protein</fullName>
    </submittedName>
</protein>
<name>A0A5N4AY65_PHOPY</name>
<feature type="coiled-coil region" evidence="1">
    <location>
        <begin position="58"/>
        <end position="92"/>
    </location>
</feature>
<feature type="region of interest" description="Disordered" evidence="2">
    <location>
        <begin position="1"/>
        <end position="30"/>
    </location>
</feature>
<dbReference type="AlphaFoldDB" id="A0A5N4AY65"/>
<dbReference type="EMBL" id="VVIM01000002">
    <property type="protein sequence ID" value="KAB0802302.1"/>
    <property type="molecule type" value="Genomic_DNA"/>
</dbReference>
<keyword evidence="4" id="KW-1185">Reference proteome</keyword>
<keyword evidence="1" id="KW-0175">Coiled coil</keyword>
<sequence>MSSGTRSKKNPADASSEEASTASDPPPQEKWLSTIMEKQTANILNSIDIKFNEFYESLKELKSDLSKTISRVDCAEEKLDDLEQYVRRNNLRIFGVKEAVGEDTDQIVIALIKNKLNIDISLNDLERSHRVGPKVSQFARPIIVKFCSYRKRAEVFGNKKLLKKTGFVIREDLTKRRYKLVQSAQEKYGKNNVWTADGKIVIKKSDNTVSYISNANNL</sequence>